<accession>A0A7F8K3Y9</accession>
<dbReference type="AlphaFoldDB" id="A0A7F8K3Y9"/>
<organism evidence="2 3">
    <name type="scientific">Delphinapterus leucas</name>
    <name type="common">Beluga whale</name>
    <dbReference type="NCBI Taxonomy" id="9749"/>
    <lineage>
        <taxon>Eukaryota</taxon>
        <taxon>Metazoa</taxon>
        <taxon>Chordata</taxon>
        <taxon>Craniata</taxon>
        <taxon>Vertebrata</taxon>
        <taxon>Euteleostomi</taxon>
        <taxon>Mammalia</taxon>
        <taxon>Eutheria</taxon>
        <taxon>Laurasiatheria</taxon>
        <taxon>Artiodactyla</taxon>
        <taxon>Whippomorpha</taxon>
        <taxon>Cetacea</taxon>
        <taxon>Odontoceti</taxon>
        <taxon>Monodontidae</taxon>
        <taxon>Delphinapterus</taxon>
    </lineage>
</organism>
<dbReference type="RefSeq" id="XP_030617366.1">
    <property type="nucleotide sequence ID" value="XM_030761506.1"/>
</dbReference>
<dbReference type="InParanoid" id="A0A7F8K3Y9"/>
<dbReference type="Proteomes" id="UP000248483">
    <property type="component" value="Unplaced"/>
</dbReference>
<feature type="region of interest" description="Disordered" evidence="1">
    <location>
        <begin position="132"/>
        <end position="249"/>
    </location>
</feature>
<evidence type="ECO:0000313" key="3">
    <source>
        <dbReference type="RefSeq" id="XP_030617366.1"/>
    </source>
</evidence>
<name>A0A7F8K3Y9_DELLE</name>
<dbReference type="KEGG" id="dle:115802673"/>
<protein>
    <submittedName>
        <fullName evidence="3">Collagen alpha-1(III) chain-like</fullName>
    </submittedName>
</protein>
<feature type="region of interest" description="Disordered" evidence="1">
    <location>
        <begin position="270"/>
        <end position="290"/>
    </location>
</feature>
<gene>
    <name evidence="3" type="primary">LOC115802673</name>
</gene>
<feature type="compositionally biased region" description="Low complexity" evidence="1">
    <location>
        <begin position="71"/>
        <end position="82"/>
    </location>
</feature>
<keyword evidence="2" id="KW-1185">Reference proteome</keyword>
<sequence>MLSKGRGPARAGAPERSERSGRRRRRRRREEEQEKRPGEEAEAAEAEAEAAAAAAAGGAGLRAVPGRRRAGAGTALRAALAPRDPRRPGRAEGRGRPGGGGRERRRGRYGVVRRAQRQVTLWPAGGRAAVPALLSARGPPGPGTPGAAGARRAEGRRLGPGSAAREGGDRARRAASATPGSRGARATPAGALLSDAGGSRAGPGLGRGWGPRRRAVKAALPGRPESGRRAPLQPPVRPRLGGGAGPSRAGARPGLGSFLLVLPVTPLPGPNPKSRARGLAARQPGKCDKSRAVHRRQFLMQLSASAISSPHACLATALEHGGSPFIQLHFRAVWPRTGFLWITHLWACLASPGSPMVRTRRPLASA</sequence>
<feature type="compositionally biased region" description="Low complexity" evidence="1">
    <location>
        <begin position="49"/>
        <end position="64"/>
    </location>
</feature>
<evidence type="ECO:0000256" key="1">
    <source>
        <dbReference type="SAM" id="MobiDB-lite"/>
    </source>
</evidence>
<feature type="compositionally biased region" description="Basic and acidic residues" evidence="1">
    <location>
        <begin position="29"/>
        <end position="39"/>
    </location>
</feature>
<feature type="compositionally biased region" description="Basic and acidic residues" evidence="1">
    <location>
        <begin position="83"/>
        <end position="95"/>
    </location>
</feature>
<evidence type="ECO:0000313" key="2">
    <source>
        <dbReference type="Proteomes" id="UP000248483"/>
    </source>
</evidence>
<feature type="compositionally biased region" description="Gly residues" evidence="1">
    <location>
        <begin position="199"/>
        <end position="209"/>
    </location>
</feature>
<reference evidence="3" key="1">
    <citation type="submission" date="2025-08" db="UniProtKB">
        <authorList>
            <consortium name="RefSeq"/>
        </authorList>
    </citation>
    <scope>IDENTIFICATION</scope>
    <source>
        <tissue evidence="3">Blood</tissue>
    </source>
</reference>
<feature type="region of interest" description="Disordered" evidence="1">
    <location>
        <begin position="1"/>
        <end position="114"/>
    </location>
</feature>
<dbReference type="GeneID" id="115802673"/>
<proteinExistence type="predicted"/>